<proteinExistence type="predicted"/>
<evidence type="ECO:0000313" key="6">
    <source>
        <dbReference type="EMBL" id="PJE34582.1"/>
    </source>
</evidence>
<dbReference type="InterPro" id="IPR035965">
    <property type="entry name" value="PAS-like_dom_sf"/>
</dbReference>
<dbReference type="SMART" id="SM00387">
    <property type="entry name" value="HATPase_c"/>
    <property type="match status" value="1"/>
</dbReference>
<evidence type="ECO:0000256" key="2">
    <source>
        <dbReference type="ARBA" id="ARBA00022643"/>
    </source>
</evidence>
<dbReference type="Gene3D" id="3.30.565.10">
    <property type="entry name" value="Histidine kinase-like ATPase, C-terminal domain"/>
    <property type="match status" value="1"/>
</dbReference>
<dbReference type="InterPro" id="IPR001610">
    <property type="entry name" value="PAC"/>
</dbReference>
<dbReference type="InterPro" id="IPR036890">
    <property type="entry name" value="HATPase_C_sf"/>
</dbReference>
<dbReference type="InterPro" id="IPR011495">
    <property type="entry name" value="Sig_transdc_His_kin_sub2_dim/P"/>
</dbReference>
<dbReference type="SUPFAM" id="SSF55874">
    <property type="entry name" value="ATPase domain of HSP90 chaperone/DNA topoisomerase II/histidine kinase"/>
    <property type="match status" value="1"/>
</dbReference>
<dbReference type="CDD" id="cd00130">
    <property type="entry name" value="PAS"/>
    <property type="match status" value="1"/>
</dbReference>
<keyword evidence="1" id="KW-0285">Flavoprotein</keyword>
<dbReference type="PROSITE" id="PS50109">
    <property type="entry name" value="HIS_KIN"/>
    <property type="match status" value="1"/>
</dbReference>
<dbReference type="Pfam" id="PF13426">
    <property type="entry name" value="PAS_9"/>
    <property type="match status" value="1"/>
</dbReference>
<reference evidence="6 7" key="1">
    <citation type="journal article" date="2018" name="Int. J. Syst. Evol. Microbiol.">
        <title>Pseudooceanicola lipolyticus sp. nov., a marine alphaproteobacterium, reclassification of Oceanicola flagellatus as Pseudooceanicola flagellatus comb. nov. and emended description of the genus Pseudooceanicola.</title>
        <authorList>
            <person name="Huang M.-M."/>
            <person name="Guo L.-L."/>
            <person name="Wu Y.-H."/>
            <person name="Lai Q.-L."/>
            <person name="Shao Z.-Z."/>
            <person name="Wang C.-S."/>
            <person name="Wu M."/>
            <person name="Xu X.-W."/>
        </authorList>
    </citation>
    <scope>NUCLEOTIDE SEQUENCE [LARGE SCALE GENOMIC DNA]</scope>
    <source>
        <strain evidence="6 7">157</strain>
    </source>
</reference>
<keyword evidence="3" id="KW-0157">Chromophore</keyword>
<keyword evidence="2" id="KW-0288">FMN</keyword>
<comment type="caution">
    <text evidence="6">The sequence shown here is derived from an EMBL/GenBank/DDBJ whole genome shotgun (WGS) entry which is preliminary data.</text>
</comment>
<dbReference type="Pfam" id="PF07568">
    <property type="entry name" value="HisKA_2"/>
    <property type="match status" value="1"/>
</dbReference>
<evidence type="ECO:0008006" key="8">
    <source>
        <dbReference type="Google" id="ProtNLM"/>
    </source>
</evidence>
<protein>
    <recommendedName>
        <fullName evidence="8">Histidine kinase</fullName>
    </recommendedName>
</protein>
<sequence>MRAPDAGPFLGELTESVALQFLAAAPFSLVLTDPRQPDNPIVYANQAFCDISGYPKSEIIGRNCRFLQGPATDPHTVERIQKALRDNDEVMVDILNYHKNGTPFWNRLLISPLRAPDGTVLFFSGVQKRLAAEDQPDNQRAAIDELHHRVKNHLAMVRSLIRMHGRDNSADPRRILNDAANRIDVLSLLYEQLTYRPGENRQAVVLSDYLERITLAIGALGDQDAVQVSLQADRFTVPVEHAVHIAMIVSECVTNAMQHAFEEGADGLVAVTVAERADGGIRIQIRDDGRGFPDGVNWPSRNSLGGRLALELSTALSGELDVVSGPSGTTVTFQAPPAVREIS</sequence>
<dbReference type="SUPFAM" id="SSF55785">
    <property type="entry name" value="PYP-like sensor domain (PAS domain)"/>
    <property type="match status" value="1"/>
</dbReference>
<name>A0A2M8IVN0_9RHOB</name>
<dbReference type="InterPro" id="IPR005467">
    <property type="entry name" value="His_kinase_dom"/>
</dbReference>
<dbReference type="Gene3D" id="3.30.450.20">
    <property type="entry name" value="PAS domain"/>
    <property type="match status" value="1"/>
</dbReference>
<dbReference type="InterPro" id="IPR003594">
    <property type="entry name" value="HATPase_dom"/>
</dbReference>
<dbReference type="Pfam" id="PF13581">
    <property type="entry name" value="HATPase_c_2"/>
    <property type="match status" value="1"/>
</dbReference>
<keyword evidence="7" id="KW-1185">Reference proteome</keyword>
<dbReference type="AlphaFoldDB" id="A0A2M8IVN0"/>
<evidence type="ECO:0000256" key="1">
    <source>
        <dbReference type="ARBA" id="ARBA00022630"/>
    </source>
</evidence>
<dbReference type="RefSeq" id="WP_100164449.1">
    <property type="nucleotide sequence ID" value="NZ_PGTB01000163.1"/>
</dbReference>
<dbReference type="PANTHER" id="PTHR47429">
    <property type="entry name" value="PROTEIN TWIN LOV 1"/>
    <property type="match status" value="1"/>
</dbReference>
<dbReference type="NCBIfam" id="TIGR00229">
    <property type="entry name" value="sensory_box"/>
    <property type="match status" value="1"/>
</dbReference>
<dbReference type="SMART" id="SM00086">
    <property type="entry name" value="PAC"/>
    <property type="match status" value="1"/>
</dbReference>
<gene>
    <name evidence="6" type="ORF">CVM52_21545</name>
</gene>
<evidence type="ECO:0000259" key="5">
    <source>
        <dbReference type="PROSITE" id="PS50112"/>
    </source>
</evidence>
<dbReference type="SMART" id="SM00091">
    <property type="entry name" value="PAS"/>
    <property type="match status" value="1"/>
</dbReference>
<accession>A0A2M8IVN0</accession>
<dbReference type="InterPro" id="IPR000014">
    <property type="entry name" value="PAS"/>
</dbReference>
<dbReference type="OrthoDB" id="489241at2"/>
<dbReference type="PROSITE" id="PS50112">
    <property type="entry name" value="PAS"/>
    <property type="match status" value="1"/>
</dbReference>
<dbReference type="PANTHER" id="PTHR47429:SF2">
    <property type="entry name" value="PROTEIN TWIN LOV 1"/>
    <property type="match status" value="1"/>
</dbReference>
<organism evidence="6 7">
    <name type="scientific">Pseudooceanicola lipolyticus</name>
    <dbReference type="NCBI Taxonomy" id="2029104"/>
    <lineage>
        <taxon>Bacteria</taxon>
        <taxon>Pseudomonadati</taxon>
        <taxon>Pseudomonadota</taxon>
        <taxon>Alphaproteobacteria</taxon>
        <taxon>Rhodobacterales</taxon>
        <taxon>Paracoccaceae</taxon>
        <taxon>Pseudooceanicola</taxon>
    </lineage>
</organism>
<evidence type="ECO:0000259" key="4">
    <source>
        <dbReference type="PROSITE" id="PS50109"/>
    </source>
</evidence>
<evidence type="ECO:0000256" key="3">
    <source>
        <dbReference type="ARBA" id="ARBA00022991"/>
    </source>
</evidence>
<feature type="domain" description="Histidine kinase" evidence="4">
    <location>
        <begin position="145"/>
        <end position="339"/>
    </location>
</feature>
<dbReference type="Proteomes" id="UP000231553">
    <property type="component" value="Unassembled WGS sequence"/>
</dbReference>
<feature type="domain" description="PAS" evidence="5">
    <location>
        <begin position="14"/>
        <end position="87"/>
    </location>
</feature>
<evidence type="ECO:0000313" key="7">
    <source>
        <dbReference type="Proteomes" id="UP000231553"/>
    </source>
</evidence>
<dbReference type="EMBL" id="PGTB01000163">
    <property type="protein sequence ID" value="PJE34582.1"/>
    <property type="molecule type" value="Genomic_DNA"/>
</dbReference>